<evidence type="ECO:0000256" key="5">
    <source>
        <dbReference type="SAM" id="MobiDB-lite"/>
    </source>
</evidence>
<dbReference type="Pfam" id="PF13564">
    <property type="entry name" value="DoxX_2"/>
    <property type="match status" value="1"/>
</dbReference>
<organism evidence="7 8">
    <name type="scientific">Pseudonocardia charpentierae</name>
    <dbReference type="NCBI Taxonomy" id="3075545"/>
    <lineage>
        <taxon>Bacteria</taxon>
        <taxon>Bacillati</taxon>
        <taxon>Actinomycetota</taxon>
        <taxon>Actinomycetes</taxon>
        <taxon>Pseudonocardiales</taxon>
        <taxon>Pseudonocardiaceae</taxon>
        <taxon>Pseudonocardia</taxon>
    </lineage>
</organism>
<dbReference type="InterPro" id="IPR032808">
    <property type="entry name" value="DoxX"/>
</dbReference>
<evidence type="ECO:0000256" key="6">
    <source>
        <dbReference type="SAM" id="Phobius"/>
    </source>
</evidence>
<accession>A0ABU2NHB6</accession>
<evidence type="ECO:0000313" key="8">
    <source>
        <dbReference type="Proteomes" id="UP001183202"/>
    </source>
</evidence>
<dbReference type="Proteomes" id="UP001183202">
    <property type="component" value="Unassembled WGS sequence"/>
</dbReference>
<reference evidence="8" key="1">
    <citation type="submission" date="2023-07" db="EMBL/GenBank/DDBJ databases">
        <title>30 novel species of actinomycetes from the DSMZ collection.</title>
        <authorList>
            <person name="Nouioui I."/>
        </authorList>
    </citation>
    <scope>NUCLEOTIDE SEQUENCE [LARGE SCALE GENOMIC DNA]</scope>
    <source>
        <strain evidence="8">DSM 45834</strain>
    </source>
</reference>
<dbReference type="RefSeq" id="WP_311559374.1">
    <property type="nucleotide sequence ID" value="NZ_JAVREJ010000022.1"/>
</dbReference>
<evidence type="ECO:0000256" key="1">
    <source>
        <dbReference type="ARBA" id="ARBA00004141"/>
    </source>
</evidence>
<sequence>MTAQTGRNPTRLMSGKRVRAALYWIVSFPVLLETAVGVQWDLARIPYVVDILTRLGFPLYFATILGISKILALVALLAPRTPRLKEWAYAGLLFVYVGASACHLAVGDGLGAITTPLVRAAITLASWALRPPARRDPAPLAVPSWTRPLTRQQPDHRDSGLLHRT</sequence>
<gene>
    <name evidence="7" type="ORF">RM445_25460</name>
</gene>
<evidence type="ECO:0000256" key="4">
    <source>
        <dbReference type="ARBA" id="ARBA00023136"/>
    </source>
</evidence>
<feature type="transmembrane region" description="Helical" evidence="6">
    <location>
        <begin position="87"/>
        <end position="106"/>
    </location>
</feature>
<keyword evidence="2 6" id="KW-0812">Transmembrane</keyword>
<dbReference type="EMBL" id="JAVREJ010000022">
    <property type="protein sequence ID" value="MDT0352873.1"/>
    <property type="molecule type" value="Genomic_DNA"/>
</dbReference>
<protein>
    <submittedName>
        <fullName evidence="7">DoxX family protein</fullName>
    </submittedName>
</protein>
<keyword evidence="8" id="KW-1185">Reference proteome</keyword>
<feature type="transmembrane region" description="Helical" evidence="6">
    <location>
        <begin position="60"/>
        <end position="78"/>
    </location>
</feature>
<feature type="compositionally biased region" description="Basic and acidic residues" evidence="5">
    <location>
        <begin position="153"/>
        <end position="165"/>
    </location>
</feature>
<comment type="caution">
    <text evidence="7">The sequence shown here is derived from an EMBL/GenBank/DDBJ whole genome shotgun (WGS) entry which is preliminary data.</text>
</comment>
<keyword evidence="3 6" id="KW-1133">Transmembrane helix</keyword>
<comment type="subcellular location">
    <subcellularLocation>
        <location evidence="1">Membrane</location>
        <topology evidence="1">Multi-pass membrane protein</topology>
    </subcellularLocation>
</comment>
<feature type="region of interest" description="Disordered" evidence="5">
    <location>
        <begin position="139"/>
        <end position="165"/>
    </location>
</feature>
<evidence type="ECO:0000256" key="3">
    <source>
        <dbReference type="ARBA" id="ARBA00022989"/>
    </source>
</evidence>
<evidence type="ECO:0000256" key="2">
    <source>
        <dbReference type="ARBA" id="ARBA00022692"/>
    </source>
</evidence>
<evidence type="ECO:0000313" key="7">
    <source>
        <dbReference type="EMBL" id="MDT0352873.1"/>
    </source>
</evidence>
<feature type="transmembrane region" description="Helical" evidence="6">
    <location>
        <begin position="21"/>
        <end position="40"/>
    </location>
</feature>
<name>A0ABU2NHB6_9PSEU</name>
<proteinExistence type="predicted"/>
<keyword evidence="4 6" id="KW-0472">Membrane</keyword>